<keyword evidence="1" id="KW-0812">Transmembrane</keyword>
<organism evidence="2 3">
    <name type="scientific">Prototheca wickerhamii</name>
    <dbReference type="NCBI Taxonomy" id="3111"/>
    <lineage>
        <taxon>Eukaryota</taxon>
        <taxon>Viridiplantae</taxon>
        <taxon>Chlorophyta</taxon>
        <taxon>core chlorophytes</taxon>
        <taxon>Trebouxiophyceae</taxon>
        <taxon>Chlorellales</taxon>
        <taxon>Chlorellaceae</taxon>
        <taxon>Prototheca</taxon>
    </lineage>
</organism>
<feature type="transmembrane region" description="Helical" evidence="1">
    <location>
        <begin position="64"/>
        <end position="86"/>
    </location>
</feature>
<feature type="transmembrane region" description="Helical" evidence="1">
    <location>
        <begin position="30"/>
        <end position="52"/>
    </location>
</feature>
<dbReference type="EMBL" id="JASFZW010000004">
    <property type="protein sequence ID" value="KAK2078392.1"/>
    <property type="molecule type" value="Genomic_DNA"/>
</dbReference>
<keyword evidence="1" id="KW-1133">Transmembrane helix</keyword>
<gene>
    <name evidence="2" type="ORF">QBZ16_003232</name>
</gene>
<evidence type="ECO:0000256" key="1">
    <source>
        <dbReference type="SAM" id="Phobius"/>
    </source>
</evidence>
<proteinExistence type="predicted"/>
<keyword evidence="1" id="KW-0472">Membrane</keyword>
<reference evidence="2" key="1">
    <citation type="submission" date="2021-01" db="EMBL/GenBank/DDBJ databases">
        <authorList>
            <person name="Eckstrom K.M.E."/>
        </authorList>
    </citation>
    <scope>NUCLEOTIDE SEQUENCE</scope>
    <source>
        <strain evidence="2">UVCC 0001</strain>
    </source>
</reference>
<feature type="transmembrane region" description="Helical" evidence="1">
    <location>
        <begin position="98"/>
        <end position="116"/>
    </location>
</feature>
<sequence length="215" mass="23300">MLLVYGSMLAWFARICDKRRFRWLFSWQRWYFWAMLVGTPGVYSLISDIPWLKHDFHDIKHWGMAFTMLFSTVVVAVAGSIVFHVWSAAHGGGGGWSYAAPRLALLGYAAGSAAVLSQSGHELHVHHLYLGIAIAIWADLSHPISAATLAIGAGIFLQGLAAYSFQPIALPRGCFDTPSATALECAFDAAGADFALRVCPAAGGSIFHTCTEPKI</sequence>
<accession>A0AAD9MIG7</accession>
<evidence type="ECO:0000313" key="2">
    <source>
        <dbReference type="EMBL" id="KAK2078392.1"/>
    </source>
</evidence>
<dbReference type="Proteomes" id="UP001255856">
    <property type="component" value="Unassembled WGS sequence"/>
</dbReference>
<feature type="transmembrane region" description="Helical" evidence="1">
    <location>
        <begin position="146"/>
        <end position="165"/>
    </location>
</feature>
<protein>
    <submittedName>
        <fullName evidence="2">Uncharacterized protein</fullName>
    </submittedName>
</protein>
<comment type="caution">
    <text evidence="2">The sequence shown here is derived from an EMBL/GenBank/DDBJ whole genome shotgun (WGS) entry which is preliminary data.</text>
</comment>
<keyword evidence="3" id="KW-1185">Reference proteome</keyword>
<evidence type="ECO:0000313" key="3">
    <source>
        <dbReference type="Proteomes" id="UP001255856"/>
    </source>
</evidence>
<name>A0AAD9MIG7_PROWI</name>
<dbReference type="AlphaFoldDB" id="A0AAD9MIG7"/>